<name>A0A7W3NBP8_PRIAR</name>
<proteinExistence type="predicted"/>
<accession>A0A7W3NBP8</accession>
<dbReference type="EMBL" id="JACJHT010000002">
    <property type="protein sequence ID" value="MBA9040000.1"/>
    <property type="molecule type" value="Genomic_DNA"/>
</dbReference>
<keyword evidence="2" id="KW-1185">Reference proteome</keyword>
<dbReference type="Proteomes" id="UP000543174">
    <property type="component" value="Unassembled WGS sequence"/>
</dbReference>
<gene>
    <name evidence="1" type="ORF">HNP21_003107</name>
</gene>
<reference evidence="1" key="1">
    <citation type="submission" date="2020-08" db="EMBL/GenBank/DDBJ databases">
        <title>Functional genomics of gut bacteria from endangered species of beetles.</title>
        <authorList>
            <person name="Carlos-Shanley C."/>
        </authorList>
    </citation>
    <scope>NUCLEOTIDE SEQUENCE [LARGE SCALE GENOMIC DNA]</scope>
    <source>
        <strain evidence="1">S00060</strain>
    </source>
</reference>
<comment type="caution">
    <text evidence="1">The sequence shown here is derived from an EMBL/GenBank/DDBJ whole genome shotgun (WGS) entry which is preliminary data.</text>
</comment>
<evidence type="ECO:0000313" key="2">
    <source>
        <dbReference type="Proteomes" id="UP000543174"/>
    </source>
</evidence>
<protein>
    <submittedName>
        <fullName evidence="1">Uncharacterized protein</fullName>
    </submittedName>
</protein>
<sequence>MRKGVENYEQVYLIVKIIDHNQVSKTMDSWKLLIMIIVI</sequence>
<organism evidence="1 2">
    <name type="scientific">Priestia aryabhattai</name>
    <name type="common">Bacillus aryabhattai</name>
    <dbReference type="NCBI Taxonomy" id="412384"/>
    <lineage>
        <taxon>Bacteria</taxon>
        <taxon>Bacillati</taxon>
        <taxon>Bacillota</taxon>
        <taxon>Bacilli</taxon>
        <taxon>Bacillales</taxon>
        <taxon>Bacillaceae</taxon>
        <taxon>Priestia</taxon>
    </lineage>
</organism>
<dbReference type="AlphaFoldDB" id="A0A7W3NBP8"/>
<evidence type="ECO:0000313" key="1">
    <source>
        <dbReference type="EMBL" id="MBA9040000.1"/>
    </source>
</evidence>